<reference evidence="1" key="1">
    <citation type="journal article" date="2015" name="Nature">
        <title>Complex archaea that bridge the gap between prokaryotes and eukaryotes.</title>
        <authorList>
            <person name="Spang A."/>
            <person name="Saw J.H."/>
            <person name="Jorgensen S.L."/>
            <person name="Zaremba-Niedzwiedzka K."/>
            <person name="Martijn J."/>
            <person name="Lind A.E."/>
            <person name="van Eijk R."/>
            <person name="Schleper C."/>
            <person name="Guy L."/>
            <person name="Ettema T.J."/>
        </authorList>
    </citation>
    <scope>NUCLEOTIDE SEQUENCE</scope>
</reference>
<evidence type="ECO:0000313" key="1">
    <source>
        <dbReference type="EMBL" id="KKN97729.1"/>
    </source>
</evidence>
<dbReference type="AlphaFoldDB" id="A0A0F9V177"/>
<organism evidence="1">
    <name type="scientific">marine sediment metagenome</name>
    <dbReference type="NCBI Taxonomy" id="412755"/>
    <lineage>
        <taxon>unclassified sequences</taxon>
        <taxon>metagenomes</taxon>
        <taxon>ecological metagenomes</taxon>
    </lineage>
</organism>
<gene>
    <name evidence="1" type="ORF">LCGC14_0155430</name>
</gene>
<comment type="caution">
    <text evidence="1">The sequence shown here is derived from an EMBL/GenBank/DDBJ whole genome shotgun (WGS) entry which is preliminary data.</text>
</comment>
<protein>
    <submittedName>
        <fullName evidence="1">Uncharacterized protein</fullName>
    </submittedName>
</protein>
<proteinExistence type="predicted"/>
<name>A0A0F9V177_9ZZZZ</name>
<dbReference type="EMBL" id="LAZR01000056">
    <property type="protein sequence ID" value="KKN97729.1"/>
    <property type="molecule type" value="Genomic_DNA"/>
</dbReference>
<sequence length="148" mass="16321">MNLDGAYTKTLDDFRELEITNLLGLMHGECLAGRASDSEIRDFVLGVYRTRFMIAGYGKQFFLCQGGEIDEAIELSDELSGRSPMAQMALDARVQFLDIAGDPFDVVKPEAEELFKAGGLMANLMALGKPEAARTVWRDGAKGVFYKL</sequence>
<accession>A0A0F9V177</accession>